<dbReference type="AlphaFoldDB" id="T1JFR8"/>
<feature type="domain" description="CID" evidence="7">
    <location>
        <begin position="62"/>
        <end position="192"/>
    </location>
</feature>
<evidence type="ECO:0000256" key="1">
    <source>
        <dbReference type="ARBA" id="ARBA00022481"/>
    </source>
</evidence>
<dbReference type="PROSITE" id="PS51391">
    <property type="entry name" value="CID"/>
    <property type="match status" value="1"/>
</dbReference>
<dbReference type="HOGENOM" id="CLU_400273_0_0_1"/>
<feature type="compositionally biased region" description="Low complexity" evidence="6">
    <location>
        <begin position="337"/>
        <end position="354"/>
    </location>
</feature>
<evidence type="ECO:0000313" key="9">
    <source>
        <dbReference type="Proteomes" id="UP000014500"/>
    </source>
</evidence>
<dbReference type="EnsemblMetazoa" id="SMAR012682-RA">
    <property type="protein sequence ID" value="SMAR012682-PA"/>
    <property type="gene ID" value="SMAR012682"/>
</dbReference>
<dbReference type="PANTHER" id="PTHR12460:SF40">
    <property type="entry name" value="REGULATION OF NUCLEAR PRE-MRNA DOMAIN-CONTAINING PROTEIN 2"/>
    <property type="match status" value="1"/>
</dbReference>
<dbReference type="Gene3D" id="6.10.250.2560">
    <property type="match status" value="1"/>
</dbReference>
<name>T1JFR8_STRMM</name>
<keyword evidence="9" id="KW-1185">Reference proteome</keyword>
<evidence type="ECO:0000259" key="7">
    <source>
        <dbReference type="PROSITE" id="PS51391"/>
    </source>
</evidence>
<dbReference type="CDD" id="cd16981">
    <property type="entry name" value="CID_RPRD_like"/>
    <property type="match status" value="1"/>
</dbReference>
<dbReference type="SMART" id="SM00582">
    <property type="entry name" value="RPR"/>
    <property type="match status" value="1"/>
</dbReference>
<comment type="subunit">
    <text evidence="4">Associates with the RNA polymerase II complex.</text>
</comment>
<dbReference type="GO" id="GO:0031124">
    <property type="term" value="P:mRNA 3'-end processing"/>
    <property type="evidence" value="ECO:0007669"/>
    <property type="project" value="TreeGrafter"/>
</dbReference>
<evidence type="ECO:0000256" key="3">
    <source>
        <dbReference type="ARBA" id="ARBA00022990"/>
    </source>
</evidence>
<dbReference type="Proteomes" id="UP000014500">
    <property type="component" value="Unassembled WGS sequence"/>
</dbReference>
<reference evidence="8" key="2">
    <citation type="submission" date="2015-02" db="UniProtKB">
        <authorList>
            <consortium name="EnsemblMetazoa"/>
        </authorList>
    </citation>
    <scope>IDENTIFICATION</scope>
</reference>
<organism evidence="8 9">
    <name type="scientific">Strigamia maritima</name>
    <name type="common">European centipede</name>
    <name type="synonym">Geophilus maritimus</name>
    <dbReference type="NCBI Taxonomy" id="126957"/>
    <lineage>
        <taxon>Eukaryota</taxon>
        <taxon>Metazoa</taxon>
        <taxon>Ecdysozoa</taxon>
        <taxon>Arthropoda</taxon>
        <taxon>Myriapoda</taxon>
        <taxon>Chilopoda</taxon>
        <taxon>Pleurostigmophora</taxon>
        <taxon>Geophilomorpha</taxon>
        <taxon>Linotaeniidae</taxon>
        <taxon>Strigamia</taxon>
    </lineage>
</organism>
<dbReference type="InterPro" id="IPR006569">
    <property type="entry name" value="CID_dom"/>
</dbReference>
<evidence type="ECO:0000256" key="5">
    <source>
        <dbReference type="ARBA" id="ARBA00067342"/>
    </source>
</evidence>
<dbReference type="EMBL" id="JH432185">
    <property type="status" value="NOT_ANNOTATED_CDS"/>
    <property type="molecule type" value="Genomic_DNA"/>
</dbReference>
<sequence length="688" mass="76092">MLLQSVASVRNRETRCLSVVREKVDACRNRVRNRAVQLPGSGNRANLSRPSEAQRRKMSKMASSLNEASLEKKLSAVTNTQESIQTLSLWCIHHRAHHKKIVDVWMKVLRKAKSSHRLALLYVANDVIQNSKRKSNSSFADSWANVLKDVMPLVRDEKIISQVERILTVWEERNVYESEFVDNIRNALTTAKTRASIDTKLLTEFKSQKVIDKIKRLLKVQSDSELKYGQLTSMKIDVSSTETLRQLKDRANGDKFSKEFEDATAKMGEYIQTLEKEVSDRASVVELLEKAEKFYDNQRGEAKIVANAYKNFASRVKNLKRKLSEMKNGLPSPVPSPTTDAPSPVDSDSDVAADASKDNTEAVDMEMSDEEVGGTLKLEDPDVASLGSAPSPDGSPVGLNIPSPPNNRDLTKTELRFLFEGTALKKEKSQYRINRQFDGFAGPNAMTSLIDSMSGAMSSRKGSLESRLSNFMQNMSNFSPAIDSSLFDDQHPATPPTRGSCHASRLISPCNDGGGTPLKDEGSIAGSTTPLQDEEFEATKASRSSNSWANVQRMDNKLSVSDVIKQIGFQTGAAKPAPPPPSWNSKVPLPPLYSNSPNSWQQQDQFSAPAPLVEDMSMEQTDPYMYVQPEPAKPLPEMYGSYGAANNYSRNPNIVELTPSPTHEAMAMGESGRIHSNLITCKTTTTTT</sequence>
<dbReference type="Pfam" id="PF04818">
    <property type="entry name" value="CID"/>
    <property type="match status" value="1"/>
</dbReference>
<feature type="region of interest" description="Disordered" evidence="6">
    <location>
        <begin position="326"/>
        <end position="408"/>
    </location>
</feature>
<accession>T1JFR8</accession>
<protein>
    <recommendedName>
        <fullName evidence="5">Regulation of nuclear pre-mRNA domain-containing protein 2</fullName>
    </recommendedName>
</protein>
<dbReference type="GO" id="GO:0000993">
    <property type="term" value="F:RNA polymerase II complex binding"/>
    <property type="evidence" value="ECO:0007669"/>
    <property type="project" value="TreeGrafter"/>
</dbReference>
<dbReference type="FunFam" id="1.25.40.90:FF:000020">
    <property type="entry name" value="regulation of nuclear pre-mRNA domain-containing protein 2 isoform X1"/>
    <property type="match status" value="1"/>
</dbReference>
<feature type="region of interest" description="Disordered" evidence="6">
    <location>
        <begin position="38"/>
        <end position="59"/>
    </location>
</feature>
<proteinExistence type="predicted"/>
<keyword evidence="3" id="KW-0007">Acetylation</keyword>
<keyword evidence="1" id="KW-0488">Methylation</keyword>
<evidence type="ECO:0000313" key="8">
    <source>
        <dbReference type="EnsemblMetazoa" id="SMAR012682-PA"/>
    </source>
</evidence>
<evidence type="ECO:0000256" key="2">
    <source>
        <dbReference type="ARBA" id="ARBA00022553"/>
    </source>
</evidence>
<dbReference type="eggNOG" id="KOG2669">
    <property type="taxonomic scope" value="Eukaryota"/>
</dbReference>
<dbReference type="SUPFAM" id="SSF48464">
    <property type="entry name" value="ENTH/VHS domain"/>
    <property type="match status" value="1"/>
</dbReference>
<dbReference type="InterPro" id="IPR008942">
    <property type="entry name" value="ENTH_VHS"/>
</dbReference>
<dbReference type="Gene3D" id="1.25.40.90">
    <property type="match status" value="1"/>
</dbReference>
<evidence type="ECO:0000256" key="6">
    <source>
        <dbReference type="SAM" id="MobiDB-lite"/>
    </source>
</evidence>
<evidence type="ECO:0000256" key="4">
    <source>
        <dbReference type="ARBA" id="ARBA00062892"/>
    </source>
</evidence>
<dbReference type="Pfam" id="PF16566">
    <property type="entry name" value="CREPT"/>
    <property type="match status" value="1"/>
</dbReference>
<reference evidence="9" key="1">
    <citation type="submission" date="2011-05" db="EMBL/GenBank/DDBJ databases">
        <authorList>
            <person name="Richards S.R."/>
            <person name="Qu J."/>
            <person name="Jiang H."/>
            <person name="Jhangiani S.N."/>
            <person name="Agravi P."/>
            <person name="Goodspeed R."/>
            <person name="Gross S."/>
            <person name="Mandapat C."/>
            <person name="Jackson L."/>
            <person name="Mathew T."/>
            <person name="Pu L."/>
            <person name="Thornton R."/>
            <person name="Saada N."/>
            <person name="Wilczek-Boney K.B."/>
            <person name="Lee S."/>
            <person name="Kovar C."/>
            <person name="Wu Y."/>
            <person name="Scherer S.E."/>
            <person name="Worley K.C."/>
            <person name="Muzny D.M."/>
            <person name="Gibbs R."/>
        </authorList>
    </citation>
    <scope>NUCLEOTIDE SEQUENCE</scope>
    <source>
        <strain evidence="9">Brora</strain>
    </source>
</reference>
<dbReference type="PANTHER" id="PTHR12460">
    <property type="entry name" value="CYCLIN-DEPENDENT KINASE INHIBITOR-RELATED PROTEIN"/>
    <property type="match status" value="1"/>
</dbReference>
<dbReference type="STRING" id="126957.T1JFR8"/>
<feature type="compositionally biased region" description="Acidic residues" evidence="6">
    <location>
        <begin position="361"/>
        <end position="372"/>
    </location>
</feature>
<keyword evidence="2" id="KW-0597">Phosphoprotein</keyword>
<dbReference type="InterPro" id="IPR032337">
    <property type="entry name" value="RPRD1A/B_C"/>
</dbReference>